<dbReference type="OrthoDB" id="6354937at2759"/>
<dbReference type="Proteomes" id="UP000076858">
    <property type="component" value="Unassembled WGS sequence"/>
</dbReference>
<keyword evidence="2" id="KW-0732">Signal</keyword>
<reference evidence="3 4" key="1">
    <citation type="submission" date="2016-03" db="EMBL/GenBank/DDBJ databases">
        <title>EvidentialGene: Evidence-directed Construction of Genes on Genomes.</title>
        <authorList>
            <person name="Gilbert D.G."/>
            <person name="Choi J.-H."/>
            <person name="Mockaitis K."/>
            <person name="Colbourne J."/>
            <person name="Pfrender M."/>
        </authorList>
    </citation>
    <scope>NUCLEOTIDE SEQUENCE [LARGE SCALE GENOMIC DNA]</scope>
    <source>
        <strain evidence="3 4">Xinb3</strain>
        <tissue evidence="3">Complete organism</tissue>
    </source>
</reference>
<sequence length="237" mass="27126">MRNRAAIIVVFLATAGIWKCHTSADNNTNLPEDVEQLRDKRTTNQGQLPTFGRRSRIVLPAVPFTAEYLEKSLMIFHAHQLLFGSLFEYFKGISNAPATEDLNNVLNQFKNNYAQYFNLNTAPRNLRDRFYQIYHQRNEVCHQSYSIECFDLDKEVLLEVATYLAGQTTVSNRNSLVQSVTNALNYHGPSVRSFGINCARYSSDSPGISRRAERTTRRPFGRSTRSFSLSRLQLQMA</sequence>
<dbReference type="EMBL" id="LRGB01000568">
    <property type="protein sequence ID" value="KZS18092.1"/>
    <property type="molecule type" value="Genomic_DNA"/>
</dbReference>
<feature type="region of interest" description="Disordered" evidence="1">
    <location>
        <begin position="204"/>
        <end position="237"/>
    </location>
</feature>
<name>A0A0P5TDC1_9CRUS</name>
<organism evidence="3 4">
    <name type="scientific">Daphnia magna</name>
    <dbReference type="NCBI Taxonomy" id="35525"/>
    <lineage>
        <taxon>Eukaryota</taxon>
        <taxon>Metazoa</taxon>
        <taxon>Ecdysozoa</taxon>
        <taxon>Arthropoda</taxon>
        <taxon>Crustacea</taxon>
        <taxon>Branchiopoda</taxon>
        <taxon>Diplostraca</taxon>
        <taxon>Cladocera</taxon>
        <taxon>Anomopoda</taxon>
        <taxon>Daphniidae</taxon>
        <taxon>Daphnia</taxon>
    </lineage>
</organism>
<gene>
    <name evidence="3" type="ORF">APZ42_016118</name>
</gene>
<evidence type="ECO:0000313" key="4">
    <source>
        <dbReference type="Proteomes" id="UP000076858"/>
    </source>
</evidence>
<feature type="chain" id="PRO_5013462460" evidence="2">
    <location>
        <begin position="25"/>
        <end position="237"/>
    </location>
</feature>
<keyword evidence="4" id="KW-1185">Reference proteome</keyword>
<accession>A0A0P5TDC1</accession>
<evidence type="ECO:0000256" key="1">
    <source>
        <dbReference type="SAM" id="MobiDB-lite"/>
    </source>
</evidence>
<dbReference type="AlphaFoldDB" id="A0A0P5TDC1"/>
<evidence type="ECO:0000256" key="2">
    <source>
        <dbReference type="SAM" id="SignalP"/>
    </source>
</evidence>
<comment type="caution">
    <text evidence="3">The sequence shown here is derived from an EMBL/GenBank/DDBJ whole genome shotgun (WGS) entry which is preliminary data.</text>
</comment>
<feature type="signal peptide" evidence="2">
    <location>
        <begin position="1"/>
        <end position="24"/>
    </location>
</feature>
<protein>
    <submittedName>
        <fullName evidence="3">Uncharacterized protein</fullName>
    </submittedName>
</protein>
<evidence type="ECO:0000313" key="3">
    <source>
        <dbReference type="EMBL" id="KZS18092.1"/>
    </source>
</evidence>
<proteinExistence type="predicted"/>
<feature type="compositionally biased region" description="Polar residues" evidence="1">
    <location>
        <begin position="223"/>
        <end position="237"/>
    </location>
</feature>